<organism evidence="2 3">
    <name type="scientific">Hibiscus sabdariffa</name>
    <name type="common">roselle</name>
    <dbReference type="NCBI Taxonomy" id="183260"/>
    <lineage>
        <taxon>Eukaryota</taxon>
        <taxon>Viridiplantae</taxon>
        <taxon>Streptophyta</taxon>
        <taxon>Embryophyta</taxon>
        <taxon>Tracheophyta</taxon>
        <taxon>Spermatophyta</taxon>
        <taxon>Magnoliopsida</taxon>
        <taxon>eudicotyledons</taxon>
        <taxon>Gunneridae</taxon>
        <taxon>Pentapetalae</taxon>
        <taxon>rosids</taxon>
        <taxon>malvids</taxon>
        <taxon>Malvales</taxon>
        <taxon>Malvaceae</taxon>
        <taxon>Malvoideae</taxon>
        <taxon>Hibiscus</taxon>
    </lineage>
</organism>
<comment type="caution">
    <text evidence="2">The sequence shown here is derived from an EMBL/GenBank/DDBJ whole genome shotgun (WGS) entry which is preliminary data.</text>
</comment>
<evidence type="ECO:0000256" key="1">
    <source>
        <dbReference type="SAM" id="MobiDB-lite"/>
    </source>
</evidence>
<feature type="compositionally biased region" description="Basic and acidic residues" evidence="1">
    <location>
        <begin position="29"/>
        <end position="39"/>
    </location>
</feature>
<feature type="compositionally biased region" description="Basic and acidic residues" evidence="1">
    <location>
        <begin position="61"/>
        <end position="72"/>
    </location>
</feature>
<sequence length="110" mass="12156">MLHPVRVIELGFNDNSVELNRGKNMVKPGENKEKQRVNSDSESTSDPSEKMASTVSPNGEGSERRSVEKDGSFNEPCFGNDYGEKLNTNNEAGSRLEEMDLMGDSFKVTP</sequence>
<keyword evidence="3" id="KW-1185">Reference proteome</keyword>
<dbReference type="EMBL" id="JBBPBM010000021">
    <property type="protein sequence ID" value="KAK8549004.1"/>
    <property type="molecule type" value="Genomic_DNA"/>
</dbReference>
<accession>A0ABR2E1U0</accession>
<name>A0ABR2E1U0_9ROSI</name>
<dbReference type="Proteomes" id="UP001472677">
    <property type="component" value="Unassembled WGS sequence"/>
</dbReference>
<feature type="compositionally biased region" description="Polar residues" evidence="1">
    <location>
        <begin position="40"/>
        <end position="59"/>
    </location>
</feature>
<evidence type="ECO:0000313" key="2">
    <source>
        <dbReference type="EMBL" id="KAK8549004.1"/>
    </source>
</evidence>
<protein>
    <submittedName>
        <fullName evidence="2">Uncharacterized protein</fullName>
    </submittedName>
</protein>
<reference evidence="2 3" key="1">
    <citation type="journal article" date="2024" name="G3 (Bethesda)">
        <title>Genome assembly of Hibiscus sabdariffa L. provides insights into metabolisms of medicinal natural products.</title>
        <authorList>
            <person name="Kim T."/>
        </authorList>
    </citation>
    <scope>NUCLEOTIDE SEQUENCE [LARGE SCALE GENOMIC DNA]</scope>
    <source>
        <strain evidence="2">TK-2024</strain>
        <tissue evidence="2">Old leaves</tissue>
    </source>
</reference>
<feature type="region of interest" description="Disordered" evidence="1">
    <location>
        <begin position="19"/>
        <end position="110"/>
    </location>
</feature>
<evidence type="ECO:0000313" key="3">
    <source>
        <dbReference type="Proteomes" id="UP001472677"/>
    </source>
</evidence>
<proteinExistence type="predicted"/>
<gene>
    <name evidence="2" type="ORF">V6N12_061904</name>
</gene>